<name>A0A135UGU6_9PEZI</name>
<protein>
    <submittedName>
        <fullName evidence="1">Uncharacterized protein</fullName>
    </submittedName>
</protein>
<proteinExistence type="predicted"/>
<dbReference type="EMBL" id="JFFI01001482">
    <property type="protein sequence ID" value="KXH59630.1"/>
    <property type="molecule type" value="Genomic_DNA"/>
</dbReference>
<accession>A0A135UGU6</accession>
<comment type="caution">
    <text evidence="1">The sequence shown here is derived from an EMBL/GenBank/DDBJ whole genome shotgun (WGS) entry which is preliminary data.</text>
</comment>
<dbReference type="AlphaFoldDB" id="A0A135UGU6"/>
<evidence type="ECO:0000313" key="1">
    <source>
        <dbReference type="EMBL" id="KXH59630.1"/>
    </source>
</evidence>
<organism evidence="1 2">
    <name type="scientific">Colletotrichum salicis</name>
    <dbReference type="NCBI Taxonomy" id="1209931"/>
    <lineage>
        <taxon>Eukaryota</taxon>
        <taxon>Fungi</taxon>
        <taxon>Dikarya</taxon>
        <taxon>Ascomycota</taxon>
        <taxon>Pezizomycotina</taxon>
        <taxon>Sordariomycetes</taxon>
        <taxon>Hypocreomycetidae</taxon>
        <taxon>Glomerellales</taxon>
        <taxon>Glomerellaceae</taxon>
        <taxon>Colletotrichum</taxon>
        <taxon>Colletotrichum acutatum species complex</taxon>
    </lineage>
</organism>
<dbReference type="OrthoDB" id="4806033at2759"/>
<sequence length="291" mass="33803">MASQPIRDGKKGPATLSLDIILLIVNHLIADAEEADKGIVWWLGYVYETPSKFAFLEDFVENGREKVNLRSRFRRIQLPSQINRMCRALVHRKFLRQPMGKTYRTYISERLPTDTWILPAVDRFIPLVADKDEEDMQLAAVSLRHSLLLPTPQAQPLIDCIRRIHLPLRNEFSATLTVIVALPNLSELAIVVGQWHDIHTKTTPDPSHKKALRRVNEAAFPELAEWEVEYTEALQIQWLPVQRRGVRFFGKMIERSGYVMELFYKKKGLYMRLCQPFKRPYVCSHCKAVRP</sequence>
<dbReference type="Proteomes" id="UP000070121">
    <property type="component" value="Unassembled WGS sequence"/>
</dbReference>
<gene>
    <name evidence="1" type="ORF">CSAL01_04181</name>
</gene>
<evidence type="ECO:0000313" key="2">
    <source>
        <dbReference type="Proteomes" id="UP000070121"/>
    </source>
</evidence>
<reference evidence="1 2" key="1">
    <citation type="submission" date="2014-02" db="EMBL/GenBank/DDBJ databases">
        <title>The genome sequence of Colletotrichum salicis CBS 607.94.</title>
        <authorList>
            <person name="Baroncelli R."/>
            <person name="Thon M.R."/>
        </authorList>
    </citation>
    <scope>NUCLEOTIDE SEQUENCE [LARGE SCALE GENOMIC DNA]</scope>
    <source>
        <strain evidence="1 2">CBS 607.94</strain>
    </source>
</reference>
<keyword evidence="2" id="KW-1185">Reference proteome</keyword>